<dbReference type="RefSeq" id="WP_243575978.1">
    <property type="nucleotide sequence ID" value="NZ_CP094529.1"/>
</dbReference>
<dbReference type="Proteomes" id="UP000831068">
    <property type="component" value="Chromosome"/>
</dbReference>
<evidence type="ECO:0000313" key="6">
    <source>
        <dbReference type="EMBL" id="UOE37567.1"/>
    </source>
</evidence>
<comment type="subcellular location">
    <subcellularLocation>
        <location evidence="1">Cell outer membrane</location>
    </subcellularLocation>
</comment>
<dbReference type="EMBL" id="CP094529">
    <property type="protein sequence ID" value="UOE37567.1"/>
    <property type="molecule type" value="Genomic_DNA"/>
</dbReference>
<dbReference type="PANTHER" id="PTHR30026">
    <property type="entry name" value="OUTER MEMBRANE PROTEIN TOLC"/>
    <property type="match status" value="1"/>
</dbReference>
<proteinExistence type="predicted"/>
<evidence type="ECO:0000256" key="4">
    <source>
        <dbReference type="ARBA" id="ARBA00023136"/>
    </source>
</evidence>
<keyword evidence="7" id="KW-1185">Reference proteome</keyword>
<sequence>MKFRKILFILFIFSSSKILCQQFTLKECIEKGKQNNTAVKLAEQSLETRQQLLQSSKNNNLPKVDFLGGYNYIGEPIRINMQQVKDGIVEGSANQSANSANAVYQQITGNPLPQQVQNVIYQTSKDIISAVYPNYNPAIAKQSYFLAGILVRQPIYLGGKLNAAKELTKQQVESGKANLESSQNLTAYNIALNYIQVMYLNSMIERQEKIVESLEKNENYAQNLLKAEIIPPYLKNWSNITKLQGETNLKNLKLEKENALLTLKDLMGISLDEPLEIQEKLNESIEVPNFSSSEKNTDLKLLLSKKKEAETTNDITKSLSRPNIFAIGNYQFFRKDLPLITPPWLVGIEMQWTIFDPERKSRNLASQSLVKEADLLINQKQKSLDLATKISENKLLSFKEQSETFDTARKQTYTTTEMVRKRMENSLSSVKDVNDALQFQYEAEKLYYTSLVAYQTVIATYFYITGNIDDITKYIP</sequence>
<name>A0ABY4BEH0_9FLAO</name>
<evidence type="ECO:0000256" key="2">
    <source>
        <dbReference type="ARBA" id="ARBA00022452"/>
    </source>
</evidence>
<keyword evidence="4" id="KW-0472">Membrane</keyword>
<reference evidence="6 7" key="1">
    <citation type="submission" date="2022-03" db="EMBL/GenBank/DDBJ databases">
        <title>Chryseobacterium sp. isolated from the Andong Sikhe.</title>
        <authorList>
            <person name="Won M."/>
            <person name="Kim S.-J."/>
            <person name="Kwon S.-W."/>
        </authorList>
    </citation>
    <scope>NUCLEOTIDE SEQUENCE [LARGE SCALE GENOMIC DNA]</scope>
    <source>
        <strain evidence="6 7">ADR-1</strain>
    </source>
</reference>
<dbReference type="InterPro" id="IPR051906">
    <property type="entry name" value="TolC-like"/>
</dbReference>
<gene>
    <name evidence="6" type="ORF">MTP08_10895</name>
</gene>
<dbReference type="PANTHER" id="PTHR30026:SF20">
    <property type="entry name" value="OUTER MEMBRANE PROTEIN TOLC"/>
    <property type="match status" value="1"/>
</dbReference>
<dbReference type="Gene3D" id="1.20.1600.10">
    <property type="entry name" value="Outer membrane efflux proteins (OEP)"/>
    <property type="match status" value="1"/>
</dbReference>
<dbReference type="SUPFAM" id="SSF56954">
    <property type="entry name" value="Outer membrane efflux proteins (OEP)"/>
    <property type="match status" value="1"/>
</dbReference>
<evidence type="ECO:0000313" key="7">
    <source>
        <dbReference type="Proteomes" id="UP000831068"/>
    </source>
</evidence>
<keyword evidence="3" id="KW-0812">Transmembrane</keyword>
<keyword evidence="5" id="KW-0998">Cell outer membrane</keyword>
<protein>
    <submittedName>
        <fullName evidence="6">TolC family protein</fullName>
    </submittedName>
</protein>
<evidence type="ECO:0000256" key="3">
    <source>
        <dbReference type="ARBA" id="ARBA00022692"/>
    </source>
</evidence>
<accession>A0ABY4BEH0</accession>
<evidence type="ECO:0000256" key="5">
    <source>
        <dbReference type="ARBA" id="ARBA00023237"/>
    </source>
</evidence>
<keyword evidence="2" id="KW-1134">Transmembrane beta strand</keyword>
<organism evidence="6 7">
    <name type="scientific">Chryseobacterium oryzae</name>
    <dbReference type="NCBI Taxonomy" id="2929799"/>
    <lineage>
        <taxon>Bacteria</taxon>
        <taxon>Pseudomonadati</taxon>
        <taxon>Bacteroidota</taxon>
        <taxon>Flavobacteriia</taxon>
        <taxon>Flavobacteriales</taxon>
        <taxon>Weeksellaceae</taxon>
        <taxon>Chryseobacterium group</taxon>
        <taxon>Chryseobacterium</taxon>
    </lineage>
</organism>
<evidence type="ECO:0000256" key="1">
    <source>
        <dbReference type="ARBA" id="ARBA00004442"/>
    </source>
</evidence>